<dbReference type="SUPFAM" id="SSF56752">
    <property type="entry name" value="D-aminoacid aminotransferase-like PLP-dependent enzymes"/>
    <property type="match status" value="1"/>
</dbReference>
<gene>
    <name evidence="1" type="ORF">S06H3_35455</name>
</gene>
<name>X1LVK7_9ZZZZ</name>
<protein>
    <submittedName>
        <fullName evidence="1">Uncharacterized protein</fullName>
    </submittedName>
</protein>
<dbReference type="AlphaFoldDB" id="X1LVK7"/>
<dbReference type="InterPro" id="IPR036038">
    <property type="entry name" value="Aminotransferase-like"/>
</dbReference>
<dbReference type="InterPro" id="IPR043131">
    <property type="entry name" value="BCAT-like_N"/>
</dbReference>
<sequence length="86" mass="9828">EIPHTMDELFALTIELAQRCGYREDTYIRPMAYKSSEQVGVRLHNLEASFLLFAIPFGPYLDITKGAKCCVCSWRRIDSSMIPPES</sequence>
<proteinExistence type="predicted"/>
<evidence type="ECO:0000313" key="1">
    <source>
        <dbReference type="EMBL" id="GAI23093.1"/>
    </source>
</evidence>
<reference evidence="1" key="1">
    <citation type="journal article" date="2014" name="Front. Microbiol.">
        <title>High frequency of phylogenetically diverse reductive dehalogenase-homologous genes in deep subseafloor sedimentary metagenomes.</title>
        <authorList>
            <person name="Kawai M."/>
            <person name="Futagami T."/>
            <person name="Toyoda A."/>
            <person name="Takaki Y."/>
            <person name="Nishi S."/>
            <person name="Hori S."/>
            <person name="Arai W."/>
            <person name="Tsubouchi T."/>
            <person name="Morono Y."/>
            <person name="Uchiyama I."/>
            <person name="Ito T."/>
            <person name="Fujiyama A."/>
            <person name="Inagaki F."/>
            <person name="Takami H."/>
        </authorList>
    </citation>
    <scope>NUCLEOTIDE SEQUENCE</scope>
    <source>
        <strain evidence="1">Expedition CK06-06</strain>
    </source>
</reference>
<comment type="caution">
    <text evidence="1">The sequence shown here is derived from an EMBL/GenBank/DDBJ whole genome shotgun (WGS) entry which is preliminary data.</text>
</comment>
<dbReference type="EMBL" id="BARV01021387">
    <property type="protein sequence ID" value="GAI23093.1"/>
    <property type="molecule type" value="Genomic_DNA"/>
</dbReference>
<organism evidence="1">
    <name type="scientific">marine sediment metagenome</name>
    <dbReference type="NCBI Taxonomy" id="412755"/>
    <lineage>
        <taxon>unclassified sequences</taxon>
        <taxon>metagenomes</taxon>
        <taxon>ecological metagenomes</taxon>
    </lineage>
</organism>
<accession>X1LVK7</accession>
<dbReference type="Gene3D" id="3.30.470.10">
    <property type="match status" value="1"/>
</dbReference>
<feature type="non-terminal residue" evidence="1">
    <location>
        <position position="1"/>
    </location>
</feature>
<dbReference type="GO" id="GO:0003824">
    <property type="term" value="F:catalytic activity"/>
    <property type="evidence" value="ECO:0007669"/>
    <property type="project" value="InterPro"/>
</dbReference>